<keyword evidence="8 10" id="KW-1133">Transmembrane helix</keyword>
<comment type="subcellular location">
    <subcellularLocation>
        <location evidence="1">Endoplasmic reticulum membrane</location>
        <topology evidence="1">Multi-pass membrane protein</topology>
    </subcellularLocation>
</comment>
<evidence type="ECO:0000256" key="6">
    <source>
        <dbReference type="ARBA" id="ARBA00022692"/>
    </source>
</evidence>
<dbReference type="PANTHER" id="PTHR12468:SF2">
    <property type="entry name" value="GPI MANNOSYLTRANSFERASE 2"/>
    <property type="match status" value="1"/>
</dbReference>
<sequence length="400" mass="44349">MTVPRLVARWARTPDWGRVLLIYGAARLVTTLMMLWFAANQRANAWTGPSPDYAAFASIWDGRWYQIVAFSGYPSDLPVTDDGHIAENAWAFMPVYPGVVRIVMGLTQLPWDVAALVVSVPCGFGAAVVFFTLMREVLDRRTALFAVVLFSVAPVSPILQVAYAESLYLLLLGFALLLVMRRRYLTAIPVIAVMALTRPSGLAFALFLLLHLVHRVWTRSRHPFSLSEFVCLSVAGIVSAVMGVAWLLIAWAVTGSMTAYTDTELAWRSSYVGYGPLVPFEPWIDGANWWAQRWFGVDFGAVALVPILAIVAIGLVSRPARRIGVTLRLWVVSYLVYLLAVFFPQSSTFRLLAPVFPIAGAFAVPRSRAYRVAAVAVSLALQWAWLWACWSVSGYDWTPP</sequence>
<evidence type="ECO:0000256" key="9">
    <source>
        <dbReference type="ARBA" id="ARBA00023136"/>
    </source>
</evidence>
<dbReference type="RefSeq" id="WP_245836324.1">
    <property type="nucleotide sequence ID" value="NZ_PDJE01000001.1"/>
</dbReference>
<keyword evidence="4" id="KW-0328">Glycosyltransferase</keyword>
<keyword evidence="12" id="KW-1185">Reference proteome</keyword>
<dbReference type="PANTHER" id="PTHR12468">
    <property type="entry name" value="GPI MANNOSYLTRANSFERASE 2"/>
    <property type="match status" value="1"/>
</dbReference>
<evidence type="ECO:0000313" key="12">
    <source>
        <dbReference type="Proteomes" id="UP000221369"/>
    </source>
</evidence>
<gene>
    <name evidence="11" type="ORF">ATJ78_2641</name>
</gene>
<evidence type="ECO:0000256" key="3">
    <source>
        <dbReference type="ARBA" id="ARBA00022502"/>
    </source>
</evidence>
<reference evidence="11 12" key="1">
    <citation type="submission" date="2017-10" db="EMBL/GenBank/DDBJ databases">
        <title>Sequencing the genomes of 1000 actinobacteria strains.</title>
        <authorList>
            <person name="Klenk H.-P."/>
        </authorList>
    </citation>
    <scope>NUCLEOTIDE SEQUENCE [LARGE SCALE GENOMIC DNA]</scope>
    <source>
        <strain evidence="11 12">DSM 21798</strain>
    </source>
</reference>
<feature type="transmembrane region" description="Helical" evidence="10">
    <location>
        <begin position="323"/>
        <end position="343"/>
    </location>
</feature>
<keyword evidence="9 10" id="KW-0472">Membrane</keyword>
<evidence type="ECO:0000256" key="10">
    <source>
        <dbReference type="SAM" id="Phobius"/>
    </source>
</evidence>
<evidence type="ECO:0000313" key="11">
    <source>
        <dbReference type="EMBL" id="PFG31663.1"/>
    </source>
</evidence>
<dbReference type="GO" id="GO:0006506">
    <property type="term" value="P:GPI anchor biosynthetic process"/>
    <property type="evidence" value="ECO:0007669"/>
    <property type="project" value="UniProtKB-UniPathway"/>
</dbReference>
<dbReference type="GO" id="GO:0004376">
    <property type="term" value="F:GPI mannosyltransferase activity"/>
    <property type="evidence" value="ECO:0007669"/>
    <property type="project" value="InterPro"/>
</dbReference>
<accession>A0A2A9DYI4</accession>
<feature type="transmembrane region" description="Helical" evidence="10">
    <location>
        <begin position="113"/>
        <end position="131"/>
    </location>
</feature>
<evidence type="ECO:0008006" key="13">
    <source>
        <dbReference type="Google" id="ProtNLM"/>
    </source>
</evidence>
<comment type="caution">
    <text evidence="11">The sequence shown here is derived from an EMBL/GenBank/DDBJ whole genome shotgun (WGS) entry which is preliminary data.</text>
</comment>
<evidence type="ECO:0000256" key="8">
    <source>
        <dbReference type="ARBA" id="ARBA00022989"/>
    </source>
</evidence>
<keyword evidence="3" id="KW-0337">GPI-anchor biosynthesis</keyword>
<name>A0A2A9DYI4_9MICO</name>
<feature type="transmembrane region" description="Helical" evidence="10">
    <location>
        <begin position="184"/>
        <end position="209"/>
    </location>
</feature>
<feature type="transmembrane region" description="Helical" evidence="10">
    <location>
        <begin position="143"/>
        <end position="164"/>
    </location>
</feature>
<feature type="transmembrane region" description="Helical" evidence="10">
    <location>
        <begin position="20"/>
        <end position="39"/>
    </location>
</feature>
<dbReference type="AlphaFoldDB" id="A0A2A9DYI4"/>
<dbReference type="GO" id="GO:0016020">
    <property type="term" value="C:membrane"/>
    <property type="evidence" value="ECO:0007669"/>
    <property type="project" value="GOC"/>
</dbReference>
<keyword evidence="7" id="KW-0256">Endoplasmic reticulum</keyword>
<evidence type="ECO:0000256" key="5">
    <source>
        <dbReference type="ARBA" id="ARBA00022679"/>
    </source>
</evidence>
<feature type="transmembrane region" description="Helical" evidence="10">
    <location>
        <begin position="229"/>
        <end position="253"/>
    </location>
</feature>
<evidence type="ECO:0000256" key="2">
    <source>
        <dbReference type="ARBA" id="ARBA00004687"/>
    </source>
</evidence>
<keyword evidence="6 10" id="KW-0812">Transmembrane</keyword>
<dbReference type="EMBL" id="PDJE01000001">
    <property type="protein sequence ID" value="PFG31663.1"/>
    <property type="molecule type" value="Genomic_DNA"/>
</dbReference>
<dbReference type="InterPro" id="IPR007315">
    <property type="entry name" value="PIG-V/Gpi18"/>
</dbReference>
<dbReference type="UniPathway" id="UPA00196"/>
<evidence type="ECO:0000256" key="7">
    <source>
        <dbReference type="ARBA" id="ARBA00022824"/>
    </source>
</evidence>
<dbReference type="Proteomes" id="UP000221369">
    <property type="component" value="Unassembled WGS sequence"/>
</dbReference>
<protein>
    <recommendedName>
        <fullName evidence="13">Mannosyltransferase PIG-V</fullName>
    </recommendedName>
</protein>
<feature type="transmembrane region" description="Helical" evidence="10">
    <location>
        <begin position="294"/>
        <end position="316"/>
    </location>
</feature>
<keyword evidence="5" id="KW-0808">Transferase</keyword>
<comment type="pathway">
    <text evidence="2">Glycolipid biosynthesis; glycosylphosphatidylinositol-anchor biosynthesis.</text>
</comment>
<evidence type="ECO:0000256" key="1">
    <source>
        <dbReference type="ARBA" id="ARBA00004477"/>
    </source>
</evidence>
<evidence type="ECO:0000256" key="4">
    <source>
        <dbReference type="ARBA" id="ARBA00022676"/>
    </source>
</evidence>
<organism evidence="11 12">
    <name type="scientific">Paramicrobacterium agarici</name>
    <dbReference type="NCBI Taxonomy" id="630514"/>
    <lineage>
        <taxon>Bacteria</taxon>
        <taxon>Bacillati</taxon>
        <taxon>Actinomycetota</taxon>
        <taxon>Actinomycetes</taxon>
        <taxon>Micrococcales</taxon>
        <taxon>Microbacteriaceae</taxon>
        <taxon>Paramicrobacterium</taxon>
    </lineage>
</organism>
<feature type="transmembrane region" description="Helical" evidence="10">
    <location>
        <begin position="372"/>
        <end position="393"/>
    </location>
</feature>
<feature type="transmembrane region" description="Helical" evidence="10">
    <location>
        <begin position="349"/>
        <end position="365"/>
    </location>
</feature>
<dbReference type="GO" id="GO:0031501">
    <property type="term" value="C:mannosyltransferase complex"/>
    <property type="evidence" value="ECO:0007669"/>
    <property type="project" value="TreeGrafter"/>
</dbReference>
<proteinExistence type="predicted"/>
<dbReference type="GO" id="GO:0000009">
    <property type="term" value="F:alpha-1,6-mannosyltransferase activity"/>
    <property type="evidence" value="ECO:0007669"/>
    <property type="project" value="InterPro"/>
</dbReference>